<dbReference type="STRING" id="326424.FRAAL2246"/>
<dbReference type="EMBL" id="CT573213">
    <property type="protein sequence ID" value="CAJ60895.1"/>
    <property type="molecule type" value="Genomic_DNA"/>
</dbReference>
<evidence type="ECO:0000313" key="1">
    <source>
        <dbReference type="EMBL" id="CAJ60895.1"/>
    </source>
</evidence>
<sequence length="59" mass="6295">MSRHRGRCALDGSRSQGYEIMHQGSPMGFGQACTASEAARAQARRFGGLAGRAVMWVAP</sequence>
<keyword evidence="2" id="KW-1185">Reference proteome</keyword>
<name>Q0RNJ3_FRAAA</name>
<organism evidence="1 2">
    <name type="scientific">Frankia alni (strain DSM 45986 / CECT 9034 / ACN14a)</name>
    <dbReference type="NCBI Taxonomy" id="326424"/>
    <lineage>
        <taxon>Bacteria</taxon>
        <taxon>Bacillati</taxon>
        <taxon>Actinomycetota</taxon>
        <taxon>Actinomycetes</taxon>
        <taxon>Frankiales</taxon>
        <taxon>Frankiaceae</taxon>
        <taxon>Frankia</taxon>
    </lineage>
</organism>
<dbReference type="PROSITE" id="PS51257">
    <property type="entry name" value="PROKAR_LIPOPROTEIN"/>
    <property type="match status" value="1"/>
</dbReference>
<reference evidence="1 2" key="1">
    <citation type="journal article" date="2007" name="Genome Res.">
        <title>Genome characteristics of facultatively symbiotic Frankia sp. strains reflect host range and host plant biogeography.</title>
        <authorList>
            <person name="Normand P."/>
            <person name="Lapierre P."/>
            <person name="Tisa L.S."/>
            <person name="Gogarten J.P."/>
            <person name="Alloisio N."/>
            <person name="Bagnarol E."/>
            <person name="Bassi C.A."/>
            <person name="Berry A.M."/>
            <person name="Bickhart D.M."/>
            <person name="Choisne N."/>
            <person name="Couloux A."/>
            <person name="Cournoyer B."/>
            <person name="Cruveiller S."/>
            <person name="Daubin V."/>
            <person name="Demange N."/>
            <person name="Francino M.P."/>
            <person name="Goltsman E."/>
            <person name="Huang Y."/>
            <person name="Kopp O.R."/>
            <person name="Labarre L."/>
            <person name="Lapidus A."/>
            <person name="Lavire C."/>
            <person name="Marechal J."/>
            <person name="Martinez M."/>
            <person name="Mastronunzio J.E."/>
            <person name="Mullin B.C."/>
            <person name="Niemann J."/>
            <person name="Pujic P."/>
            <person name="Rawnsley T."/>
            <person name="Rouy Z."/>
            <person name="Schenowitz C."/>
            <person name="Sellstedt A."/>
            <person name="Tavares F."/>
            <person name="Tomkins J.P."/>
            <person name="Vallenet D."/>
            <person name="Valverde C."/>
            <person name="Wall L.G."/>
            <person name="Wang Y."/>
            <person name="Medigue C."/>
            <person name="Benson D.R."/>
        </authorList>
    </citation>
    <scope>NUCLEOTIDE SEQUENCE [LARGE SCALE GENOMIC DNA]</scope>
    <source>
        <strain evidence="2">DSM 45986 / CECT 9034 / ACN14a</strain>
    </source>
</reference>
<proteinExistence type="predicted"/>
<accession>Q0RNJ3</accession>
<dbReference type="HOGENOM" id="CLU_2953762_0_0_11"/>
<evidence type="ECO:0000313" key="2">
    <source>
        <dbReference type="Proteomes" id="UP000000657"/>
    </source>
</evidence>
<dbReference type="AlphaFoldDB" id="Q0RNJ3"/>
<gene>
    <name evidence="1" type="ordered locus">FRAAL2246</name>
</gene>
<protein>
    <submittedName>
        <fullName evidence="1">Uncharacterized protein</fullName>
    </submittedName>
</protein>
<dbReference type="KEGG" id="fal:FRAAL2246"/>
<dbReference type="Proteomes" id="UP000000657">
    <property type="component" value="Chromosome"/>
</dbReference>